<dbReference type="AlphaFoldDB" id="A0A5E7U001"/>
<organism evidence="1 2">
    <name type="scientific">Pseudomonas fluorescens</name>
    <dbReference type="NCBI Taxonomy" id="294"/>
    <lineage>
        <taxon>Bacteria</taxon>
        <taxon>Pseudomonadati</taxon>
        <taxon>Pseudomonadota</taxon>
        <taxon>Gammaproteobacteria</taxon>
        <taxon>Pseudomonadales</taxon>
        <taxon>Pseudomonadaceae</taxon>
        <taxon>Pseudomonas</taxon>
    </lineage>
</organism>
<protein>
    <submittedName>
        <fullName evidence="1">Uncharacterized protein</fullName>
    </submittedName>
</protein>
<reference evidence="1 2" key="1">
    <citation type="submission" date="2019-09" db="EMBL/GenBank/DDBJ databases">
        <authorList>
            <person name="Chandra G."/>
            <person name="Truman W A."/>
        </authorList>
    </citation>
    <scope>NUCLEOTIDE SEQUENCE [LARGE SCALE GENOMIC DNA]</scope>
    <source>
        <strain evidence="1">PS938</strain>
    </source>
</reference>
<dbReference type="EMBL" id="CABVJE010000011">
    <property type="protein sequence ID" value="VVQ04607.1"/>
    <property type="molecule type" value="Genomic_DNA"/>
</dbReference>
<evidence type="ECO:0000313" key="2">
    <source>
        <dbReference type="Proteomes" id="UP000327191"/>
    </source>
</evidence>
<proteinExistence type="predicted"/>
<accession>A0A5E7U001</accession>
<name>A0A5E7U001_PSEFL</name>
<evidence type="ECO:0000313" key="1">
    <source>
        <dbReference type="EMBL" id="VVQ04607.1"/>
    </source>
</evidence>
<gene>
    <name evidence="1" type="ORF">PS938_02837</name>
</gene>
<sequence length="33" mass="3920">MFNFFSNPRNVLQWSSRMLGAYRLSRFPARVVA</sequence>
<dbReference type="Proteomes" id="UP000327191">
    <property type="component" value="Unassembled WGS sequence"/>
</dbReference>